<reference evidence="3" key="1">
    <citation type="submission" date="2023-07" db="EMBL/GenBank/DDBJ databases">
        <title>Chryseobacterium sp. strain PBS4-4 Genome sequencing and assembly.</title>
        <authorList>
            <person name="Jung Y."/>
        </authorList>
    </citation>
    <scope>NUCLEOTIDE SEQUENCE [LARGE SCALE GENOMIC DNA]</scope>
    <source>
        <strain evidence="3">PBS4-4</strain>
    </source>
</reference>
<dbReference type="EMBL" id="JAOTEM010000004">
    <property type="protein sequence ID" value="MCU7618414.1"/>
    <property type="molecule type" value="Genomic_DNA"/>
</dbReference>
<dbReference type="RefSeq" id="WP_263003930.1">
    <property type="nucleotide sequence ID" value="NZ_JAOTEM010000004.1"/>
</dbReference>
<feature type="signal peptide" evidence="1">
    <location>
        <begin position="1"/>
        <end position="16"/>
    </location>
</feature>
<keyword evidence="3" id="KW-1185">Reference proteome</keyword>
<comment type="caution">
    <text evidence="2">The sequence shown here is derived from an EMBL/GenBank/DDBJ whole genome shotgun (WGS) entry which is preliminary data.</text>
</comment>
<name>A0ABT2W8A0_9FLAO</name>
<organism evidence="2 3">
    <name type="scientific">Chryseobacterium edaphi</name>
    <dbReference type="NCBI Taxonomy" id="2976532"/>
    <lineage>
        <taxon>Bacteria</taxon>
        <taxon>Pseudomonadati</taxon>
        <taxon>Bacteroidota</taxon>
        <taxon>Flavobacteriia</taxon>
        <taxon>Flavobacteriales</taxon>
        <taxon>Weeksellaceae</taxon>
        <taxon>Chryseobacterium group</taxon>
        <taxon>Chryseobacterium</taxon>
    </lineage>
</organism>
<evidence type="ECO:0000313" key="2">
    <source>
        <dbReference type="EMBL" id="MCU7618414.1"/>
    </source>
</evidence>
<accession>A0ABT2W8A0</accession>
<gene>
    <name evidence="2" type="ORF">NZ698_14535</name>
</gene>
<protein>
    <submittedName>
        <fullName evidence="2">Uncharacterized protein</fullName>
    </submittedName>
</protein>
<proteinExistence type="predicted"/>
<dbReference type="Proteomes" id="UP001208649">
    <property type="component" value="Unassembled WGS sequence"/>
</dbReference>
<evidence type="ECO:0000256" key="1">
    <source>
        <dbReference type="SAM" id="SignalP"/>
    </source>
</evidence>
<evidence type="ECO:0000313" key="3">
    <source>
        <dbReference type="Proteomes" id="UP001208649"/>
    </source>
</evidence>
<sequence length="124" mass="14353">MKKIFLILLCSFSAMAYSQKPTELEWTVSFKKNHVIFECSKGCNYSYLSFDAYKKVVLNENAMANLEKNPDEENSNFLVQYSKKGNQINLEGIKGVDWKNITLTRDVKSKYYINQTGEIKKTTL</sequence>
<feature type="chain" id="PRO_5045249084" evidence="1">
    <location>
        <begin position="17"/>
        <end position="124"/>
    </location>
</feature>
<keyword evidence="1" id="KW-0732">Signal</keyword>